<feature type="transmembrane region" description="Helical" evidence="1">
    <location>
        <begin position="27"/>
        <end position="46"/>
    </location>
</feature>
<evidence type="ECO:0000313" key="2">
    <source>
        <dbReference type="EMBL" id="MBB6569153.1"/>
    </source>
</evidence>
<organism evidence="3 4">
    <name type="scientific">Kribbella sandramycini</name>
    <dbReference type="NCBI Taxonomy" id="60450"/>
    <lineage>
        <taxon>Bacteria</taxon>
        <taxon>Bacillati</taxon>
        <taxon>Actinomycetota</taxon>
        <taxon>Actinomycetes</taxon>
        <taxon>Propionibacteriales</taxon>
        <taxon>Kribbellaceae</taxon>
        <taxon>Kribbella</taxon>
    </lineage>
</organism>
<comment type="caution">
    <text evidence="3">The sequence shown here is derived from an EMBL/GenBank/DDBJ whole genome shotgun (WGS) entry which is preliminary data.</text>
</comment>
<evidence type="ECO:0000256" key="1">
    <source>
        <dbReference type="SAM" id="Phobius"/>
    </source>
</evidence>
<accession>A0A7Y4L011</accession>
<reference evidence="3 4" key="1">
    <citation type="submission" date="2020-05" db="EMBL/GenBank/DDBJ databases">
        <title>Genome sequence of Kribbella sandramycini ATCC 39419.</title>
        <authorList>
            <person name="Maclea K.S."/>
            <person name="Fair J.L."/>
        </authorList>
    </citation>
    <scope>NUCLEOTIDE SEQUENCE [LARGE SCALE GENOMIC DNA]</scope>
    <source>
        <strain evidence="3 4">ATCC 39419</strain>
    </source>
</reference>
<keyword evidence="1" id="KW-0812">Transmembrane</keyword>
<evidence type="ECO:0000313" key="5">
    <source>
        <dbReference type="Proteomes" id="UP000553957"/>
    </source>
</evidence>
<evidence type="ECO:0000313" key="4">
    <source>
        <dbReference type="Proteomes" id="UP000534306"/>
    </source>
</evidence>
<keyword evidence="1" id="KW-0472">Membrane</keyword>
<feature type="transmembrane region" description="Helical" evidence="1">
    <location>
        <begin position="116"/>
        <end position="141"/>
    </location>
</feature>
<gene>
    <name evidence="2" type="ORF">HNR71_004790</name>
    <name evidence="3" type="ORF">HPO96_12170</name>
</gene>
<sequence>MSDDLLRPSIGAGVDMKVRPWRLMSQAYVAFFGGVIAVTVVAWVNSRRLGVDAGKRRLIVLTGVAGLAVVIALFAFLPFDEPNSGLRVIVRAVAVVACLVQMRLQRQMDRAFQLRGVEYASLWMVGLLLTFSGIIVDYLLLRLVVSL</sequence>
<proteinExistence type="predicted"/>
<feature type="transmembrane region" description="Helical" evidence="1">
    <location>
        <begin position="58"/>
        <end position="79"/>
    </location>
</feature>
<dbReference type="Proteomes" id="UP000534306">
    <property type="component" value="Unassembled WGS sequence"/>
</dbReference>
<dbReference type="EMBL" id="JABJRC010000002">
    <property type="protein sequence ID" value="NOL41006.1"/>
    <property type="molecule type" value="Genomic_DNA"/>
</dbReference>
<dbReference type="RefSeq" id="WP_171673463.1">
    <property type="nucleotide sequence ID" value="NZ_BAAAGT010000002.1"/>
</dbReference>
<evidence type="ECO:0000313" key="3">
    <source>
        <dbReference type="EMBL" id="NOL41006.1"/>
    </source>
</evidence>
<protein>
    <submittedName>
        <fullName evidence="3">Uncharacterized protein</fullName>
    </submittedName>
</protein>
<keyword evidence="1" id="KW-1133">Transmembrane helix</keyword>
<reference evidence="2 5" key="2">
    <citation type="submission" date="2020-08" db="EMBL/GenBank/DDBJ databases">
        <title>Sequencing the genomes of 1000 actinobacteria strains.</title>
        <authorList>
            <person name="Klenk H.-P."/>
        </authorList>
    </citation>
    <scope>NUCLEOTIDE SEQUENCE [LARGE SCALE GENOMIC DNA]</scope>
    <source>
        <strain evidence="2 5">DSM 15626</strain>
    </source>
</reference>
<name>A0A7Y4L011_9ACTN</name>
<dbReference type="AlphaFoldDB" id="A0A7Y4L011"/>
<dbReference type="EMBL" id="JACHKF010000001">
    <property type="protein sequence ID" value="MBB6569153.1"/>
    <property type="molecule type" value="Genomic_DNA"/>
</dbReference>
<keyword evidence="4" id="KW-1185">Reference proteome</keyword>
<dbReference type="Proteomes" id="UP000553957">
    <property type="component" value="Unassembled WGS sequence"/>
</dbReference>